<gene>
    <name evidence="5" type="primary">Map3k12</name>
    <name evidence="5" type="ORF">AWC38_SpisGene1497</name>
</gene>
<dbReference type="Pfam" id="PF07714">
    <property type="entry name" value="PK_Tyr_Ser-Thr"/>
    <property type="match status" value="1"/>
</dbReference>
<comment type="caution">
    <text evidence="5">The sequence shown here is derived from an EMBL/GenBank/DDBJ whole genome shotgun (WGS) entry which is preliminary data.</text>
</comment>
<feature type="coiled-coil region" evidence="2">
    <location>
        <begin position="385"/>
        <end position="412"/>
    </location>
</feature>
<proteinExistence type="inferred from homology"/>
<evidence type="ECO:0000259" key="4">
    <source>
        <dbReference type="PROSITE" id="PS51192"/>
    </source>
</evidence>
<dbReference type="SMART" id="SM00220">
    <property type="entry name" value="S_TKc"/>
    <property type="match status" value="1"/>
</dbReference>
<organism evidence="5 6">
    <name type="scientific">Stylophora pistillata</name>
    <name type="common">Smooth cauliflower coral</name>
    <dbReference type="NCBI Taxonomy" id="50429"/>
    <lineage>
        <taxon>Eukaryota</taxon>
        <taxon>Metazoa</taxon>
        <taxon>Cnidaria</taxon>
        <taxon>Anthozoa</taxon>
        <taxon>Hexacorallia</taxon>
        <taxon>Scleractinia</taxon>
        <taxon>Astrocoeniina</taxon>
        <taxon>Pocilloporidae</taxon>
        <taxon>Stylophora</taxon>
    </lineage>
</organism>
<accession>A0A2B4SWR1</accession>
<protein>
    <submittedName>
        <fullName evidence="5">Mitogen-activated protein kinase kinase kinase 12</fullName>
    </submittedName>
</protein>
<evidence type="ECO:0000313" key="6">
    <source>
        <dbReference type="Proteomes" id="UP000225706"/>
    </source>
</evidence>
<dbReference type="SUPFAM" id="SSF56112">
    <property type="entry name" value="Protein kinase-like (PK-like)"/>
    <property type="match status" value="1"/>
</dbReference>
<sequence length="754" mass="85007">MAAQQGVSHVFGNLQIAFNKNSFPPMNLKPQQVKCLEYLLNGHDVVAVLPTGFGKSLMFHLLPDFLPVKEDKNIVIVVSPLNSIIKDQLKVLKGRGIKAGVLRMNVGKRKEQEKLFENFAMDEGSKFSVSPEVFEGRCSIIFAHPEALLSAEGRKLMCSKVFQDNVAACVIDEAHCVELWGEDFRGDFKELAALKAFFPIVPTLALTATAPPHLVKKLKFSLSMTSAKMCWPNLDPESQIVYMSAKEACRAQELGVVTKEFGELMNGIKSMVLKSIEARLQIQWRWLHYLLARMAYHTKAFMRNSFEDHEKLAEKMKLITDRLQSIESQQGTVNEELKAYLEDKTDLALNALSRYLESPEFMEKFSSCTLDDVPKTEESWEVTKNYIQKALMRRLQERIEEWEEKNHVFSDARSSLIEDFKKRFRYVESKLQTLEGSLLAGDAANSGSGPLASDDFSVAEKVLIGVTSPIWVPVGLVVLVVSVPVVGAWAVKEKLEDWNSTRKYEKDKCSFMVKASQEYLKEAAEEQNLRKLNYPTIVRFYGAALHKEGDQLKAILVMELCKQNLMRHIFRQKSIIPSEPSSSVTATRDVIGWAKDIAGALEYIHGQGIVHRDLKLENILLSLEDVAKVADVGVSKEAKAIMGTMAGTPTYLAPEVIKSCLYDYKADVYSFGIMLWEMWYGKRALLEVGGNVKEFYDKVLDGARPAHIEGSKRPPTGLHYLMQHCWDKEPDNRPDAAKCHKMITQLYEEAAAPS</sequence>
<evidence type="ECO:0000256" key="2">
    <source>
        <dbReference type="SAM" id="Coils"/>
    </source>
</evidence>
<dbReference type="InterPro" id="IPR014001">
    <property type="entry name" value="Helicase_ATP-bd"/>
</dbReference>
<dbReference type="PROSITE" id="PS50011">
    <property type="entry name" value="PROTEIN_KINASE_DOM"/>
    <property type="match status" value="1"/>
</dbReference>
<dbReference type="InterPro" id="IPR008271">
    <property type="entry name" value="Ser/Thr_kinase_AS"/>
</dbReference>
<dbReference type="PANTHER" id="PTHR26392">
    <property type="entry name" value="MITOGEN-ACTIVATED PROTEIN KINASE KINASE KINASE 7-RELATED"/>
    <property type="match status" value="1"/>
</dbReference>
<reference evidence="6" key="1">
    <citation type="journal article" date="2017" name="bioRxiv">
        <title>Comparative analysis of the genomes of Stylophora pistillata and Acropora digitifera provides evidence for extensive differences between species of corals.</title>
        <authorList>
            <person name="Voolstra C.R."/>
            <person name="Li Y."/>
            <person name="Liew Y.J."/>
            <person name="Baumgarten S."/>
            <person name="Zoccola D."/>
            <person name="Flot J.-F."/>
            <person name="Tambutte S."/>
            <person name="Allemand D."/>
            <person name="Aranda M."/>
        </authorList>
    </citation>
    <scope>NUCLEOTIDE SEQUENCE [LARGE SCALE GENOMIC DNA]</scope>
</reference>
<feature type="domain" description="Protein kinase" evidence="3">
    <location>
        <begin position="456"/>
        <end position="743"/>
    </location>
</feature>
<dbReference type="SUPFAM" id="SSF52540">
    <property type="entry name" value="P-loop containing nucleoside triphosphate hydrolases"/>
    <property type="match status" value="1"/>
</dbReference>
<evidence type="ECO:0000313" key="5">
    <source>
        <dbReference type="EMBL" id="PFX33629.1"/>
    </source>
</evidence>
<dbReference type="PROSITE" id="PS00108">
    <property type="entry name" value="PROTEIN_KINASE_ST"/>
    <property type="match status" value="1"/>
</dbReference>
<keyword evidence="6" id="KW-1185">Reference proteome</keyword>
<dbReference type="InterPro" id="IPR000719">
    <property type="entry name" value="Prot_kinase_dom"/>
</dbReference>
<keyword evidence="5" id="KW-0808">Transferase</keyword>
<dbReference type="GO" id="GO:0003676">
    <property type="term" value="F:nucleic acid binding"/>
    <property type="evidence" value="ECO:0007669"/>
    <property type="project" value="InterPro"/>
</dbReference>
<dbReference type="InterPro" id="IPR001245">
    <property type="entry name" value="Ser-Thr/Tyr_kinase_cat_dom"/>
</dbReference>
<dbReference type="GO" id="GO:0005524">
    <property type="term" value="F:ATP binding"/>
    <property type="evidence" value="ECO:0007669"/>
    <property type="project" value="InterPro"/>
</dbReference>
<name>A0A2B4SWR1_STYPI</name>
<comment type="similarity">
    <text evidence="1">Belongs to the protein kinase superfamily. TKL Ser/Thr protein kinase family. ROCO subfamily.</text>
</comment>
<dbReference type="Gene3D" id="3.40.50.300">
    <property type="entry name" value="P-loop containing nucleotide triphosphate hydrolases"/>
    <property type="match status" value="1"/>
</dbReference>
<dbReference type="InterPro" id="IPR011009">
    <property type="entry name" value="Kinase-like_dom_sf"/>
</dbReference>
<keyword evidence="2" id="KW-0175">Coiled coil</keyword>
<dbReference type="SMART" id="SM00487">
    <property type="entry name" value="DEXDc"/>
    <property type="match status" value="1"/>
</dbReference>
<dbReference type="GO" id="GO:0004672">
    <property type="term" value="F:protein kinase activity"/>
    <property type="evidence" value="ECO:0007669"/>
    <property type="project" value="InterPro"/>
</dbReference>
<dbReference type="Gene3D" id="1.10.510.10">
    <property type="entry name" value="Transferase(Phosphotransferase) domain 1"/>
    <property type="match status" value="1"/>
</dbReference>
<evidence type="ECO:0000259" key="3">
    <source>
        <dbReference type="PROSITE" id="PS50011"/>
    </source>
</evidence>
<keyword evidence="5" id="KW-0418">Kinase</keyword>
<dbReference type="Proteomes" id="UP000225706">
    <property type="component" value="Unassembled WGS sequence"/>
</dbReference>
<dbReference type="Pfam" id="PF00270">
    <property type="entry name" value="DEAD"/>
    <property type="match status" value="1"/>
</dbReference>
<evidence type="ECO:0000256" key="1">
    <source>
        <dbReference type="ARBA" id="ARBA00008171"/>
    </source>
</evidence>
<dbReference type="PANTHER" id="PTHR26392:SF92">
    <property type="entry name" value="PROTEIN KINASE DOMAIN-CONTAINING PROTEIN"/>
    <property type="match status" value="1"/>
</dbReference>
<dbReference type="OrthoDB" id="5986079at2759"/>
<dbReference type="InterPro" id="IPR011545">
    <property type="entry name" value="DEAD/DEAH_box_helicase_dom"/>
</dbReference>
<dbReference type="EMBL" id="LSMT01000010">
    <property type="protein sequence ID" value="PFX33629.1"/>
    <property type="molecule type" value="Genomic_DNA"/>
</dbReference>
<dbReference type="InterPro" id="IPR027417">
    <property type="entry name" value="P-loop_NTPase"/>
</dbReference>
<feature type="domain" description="Helicase ATP-binding" evidence="4">
    <location>
        <begin position="36"/>
        <end position="228"/>
    </location>
</feature>
<dbReference type="AlphaFoldDB" id="A0A2B4SWR1"/>
<dbReference type="PROSITE" id="PS51192">
    <property type="entry name" value="HELICASE_ATP_BIND_1"/>
    <property type="match status" value="1"/>
</dbReference>